<accession>A0AA88DSQ2</accession>
<dbReference type="Proteomes" id="UP001187192">
    <property type="component" value="Unassembled WGS sequence"/>
</dbReference>
<organism evidence="1 2">
    <name type="scientific">Ficus carica</name>
    <name type="common">Common fig</name>
    <dbReference type="NCBI Taxonomy" id="3494"/>
    <lineage>
        <taxon>Eukaryota</taxon>
        <taxon>Viridiplantae</taxon>
        <taxon>Streptophyta</taxon>
        <taxon>Embryophyta</taxon>
        <taxon>Tracheophyta</taxon>
        <taxon>Spermatophyta</taxon>
        <taxon>Magnoliopsida</taxon>
        <taxon>eudicotyledons</taxon>
        <taxon>Gunneridae</taxon>
        <taxon>Pentapetalae</taxon>
        <taxon>rosids</taxon>
        <taxon>fabids</taxon>
        <taxon>Rosales</taxon>
        <taxon>Moraceae</taxon>
        <taxon>Ficeae</taxon>
        <taxon>Ficus</taxon>
    </lineage>
</organism>
<name>A0AA88DSQ2_FICCA</name>
<evidence type="ECO:0000313" key="2">
    <source>
        <dbReference type="Proteomes" id="UP001187192"/>
    </source>
</evidence>
<protein>
    <submittedName>
        <fullName evidence="1">Uncharacterized protein</fullName>
    </submittedName>
</protein>
<evidence type="ECO:0000313" key="1">
    <source>
        <dbReference type="EMBL" id="GMN60535.1"/>
    </source>
</evidence>
<keyword evidence="2" id="KW-1185">Reference proteome</keyword>
<gene>
    <name evidence="1" type="ORF">TIFTF001_029642</name>
</gene>
<dbReference type="EMBL" id="BTGU01000100">
    <property type="protein sequence ID" value="GMN60535.1"/>
    <property type="molecule type" value="Genomic_DNA"/>
</dbReference>
<comment type="caution">
    <text evidence="1">The sequence shown here is derived from an EMBL/GenBank/DDBJ whole genome shotgun (WGS) entry which is preliminary data.</text>
</comment>
<dbReference type="AlphaFoldDB" id="A0AA88DSQ2"/>
<reference evidence="1" key="1">
    <citation type="submission" date="2023-07" db="EMBL/GenBank/DDBJ databases">
        <title>draft genome sequence of fig (Ficus carica).</title>
        <authorList>
            <person name="Takahashi T."/>
            <person name="Nishimura K."/>
        </authorList>
    </citation>
    <scope>NUCLEOTIDE SEQUENCE</scope>
</reference>
<proteinExistence type="predicted"/>
<sequence length="66" mass="7844">MAEESARLKEELEVLKEENLSLYLWHSTFSFEPFPTLSLRYQLQEKDVHSLEESPKHKTKICHLKA</sequence>